<keyword evidence="4 7" id="KW-1133">Transmembrane helix</keyword>
<dbReference type="PANTHER" id="PTHR47089:SF1">
    <property type="entry name" value="GUANOSINE ABC TRANSPORTER PERMEASE PROTEIN NUPP"/>
    <property type="match status" value="1"/>
</dbReference>
<dbReference type="Pfam" id="PF02653">
    <property type="entry name" value="BPD_transp_2"/>
    <property type="match status" value="1"/>
</dbReference>
<feature type="transmembrane region" description="Helical" evidence="7">
    <location>
        <begin position="244"/>
        <end position="266"/>
    </location>
</feature>
<keyword evidence="3 7" id="KW-0812">Transmembrane</keyword>
<gene>
    <name evidence="8" type="ORF">SPIROBIBN47_210216</name>
</gene>
<evidence type="ECO:0000256" key="6">
    <source>
        <dbReference type="SAM" id="MobiDB-lite"/>
    </source>
</evidence>
<protein>
    <submittedName>
        <fullName evidence="8">ABC-type uncharacterized transport system, permease component</fullName>
    </submittedName>
</protein>
<feature type="transmembrane region" description="Helical" evidence="7">
    <location>
        <begin position="196"/>
        <end position="214"/>
    </location>
</feature>
<feature type="region of interest" description="Disordered" evidence="6">
    <location>
        <begin position="360"/>
        <end position="386"/>
    </location>
</feature>
<feature type="transmembrane region" description="Helical" evidence="7">
    <location>
        <begin position="7"/>
        <end position="29"/>
    </location>
</feature>
<reference evidence="8" key="1">
    <citation type="submission" date="2017-02" db="EMBL/GenBank/DDBJ databases">
        <authorList>
            <person name="Regsiter A."/>
            <person name="William W."/>
        </authorList>
    </citation>
    <scope>NUCLEOTIDE SEQUENCE</scope>
    <source>
        <strain evidence="8">Bib</strain>
    </source>
</reference>
<evidence type="ECO:0000256" key="5">
    <source>
        <dbReference type="ARBA" id="ARBA00023136"/>
    </source>
</evidence>
<feature type="transmembrane region" description="Helical" evidence="7">
    <location>
        <begin position="82"/>
        <end position="102"/>
    </location>
</feature>
<evidence type="ECO:0000256" key="4">
    <source>
        <dbReference type="ARBA" id="ARBA00022989"/>
    </source>
</evidence>
<dbReference type="PANTHER" id="PTHR47089">
    <property type="entry name" value="ABC TRANSPORTER, PERMEASE PROTEIN"/>
    <property type="match status" value="1"/>
</dbReference>
<sequence>MKSTYRALYIFAISLAAALAAILLGAVVLEILGKDPLAVYKVILTEPLKDLFGLTEISVRMVPLILVALGIAISFRSGILNIGAEGQIQMGVIAAAAAAIYLPPLPKIVILPLVLVAGALAGAIWASIAGWLKAKLNVSELLSTVMLNYIAAQLYGFLLRGPMIDPAELQVGSGTPQSVRLPKAAWIDRIIPGMRLHYGFVIAIVLAILVYVFLWRTKWGYALRAAGAGPKAARYGGIKVETCLIAAMALAGAFAGLAGAIEVTGLHRRAIEGISSGYGFSGIVVALFGGLHPAGIVPSAFFFGLLLIGADMTQRIMSVPANMVLVLQGAVILSIIAAKMLIADQYLFERFARMLEKRGRKAAGGKTKAGAGKAGAAKVDRRREQP</sequence>
<dbReference type="AlphaFoldDB" id="A0A3P3XIY3"/>
<organism evidence="8">
    <name type="scientific">uncultured spirochete</name>
    <dbReference type="NCBI Taxonomy" id="156406"/>
    <lineage>
        <taxon>Bacteria</taxon>
        <taxon>Pseudomonadati</taxon>
        <taxon>Spirochaetota</taxon>
        <taxon>Spirochaetia</taxon>
        <taxon>Spirochaetales</taxon>
        <taxon>environmental samples</taxon>
    </lineage>
</organism>
<accession>A0A3P3XIY3</accession>
<proteinExistence type="predicted"/>
<dbReference type="InterPro" id="IPR001851">
    <property type="entry name" value="ABC_transp_permease"/>
</dbReference>
<keyword evidence="2" id="KW-1003">Cell membrane</keyword>
<evidence type="ECO:0000256" key="7">
    <source>
        <dbReference type="SAM" id="Phobius"/>
    </source>
</evidence>
<feature type="transmembrane region" description="Helical" evidence="7">
    <location>
        <begin position="57"/>
        <end position="75"/>
    </location>
</feature>
<dbReference type="GO" id="GO:0005886">
    <property type="term" value="C:plasma membrane"/>
    <property type="evidence" value="ECO:0007669"/>
    <property type="project" value="UniProtKB-SubCell"/>
</dbReference>
<evidence type="ECO:0000256" key="1">
    <source>
        <dbReference type="ARBA" id="ARBA00004651"/>
    </source>
</evidence>
<evidence type="ECO:0000313" key="8">
    <source>
        <dbReference type="EMBL" id="SLM12129.1"/>
    </source>
</evidence>
<comment type="subcellular location">
    <subcellularLocation>
        <location evidence="1">Cell membrane</location>
        <topology evidence="1">Multi-pass membrane protein</topology>
    </subcellularLocation>
</comment>
<evidence type="ECO:0000256" key="3">
    <source>
        <dbReference type="ARBA" id="ARBA00022692"/>
    </source>
</evidence>
<dbReference type="CDD" id="cd06580">
    <property type="entry name" value="TM_PBP1_transp_TpRbsC_like"/>
    <property type="match status" value="1"/>
</dbReference>
<feature type="transmembrane region" description="Helical" evidence="7">
    <location>
        <begin position="108"/>
        <end position="132"/>
    </location>
</feature>
<name>A0A3P3XIY3_9SPIR</name>
<feature type="compositionally biased region" description="Low complexity" evidence="6">
    <location>
        <begin position="364"/>
        <end position="377"/>
    </location>
</feature>
<feature type="transmembrane region" description="Helical" evidence="7">
    <location>
        <begin position="325"/>
        <end position="348"/>
    </location>
</feature>
<evidence type="ECO:0000256" key="2">
    <source>
        <dbReference type="ARBA" id="ARBA00022475"/>
    </source>
</evidence>
<dbReference type="EMBL" id="FWDM01000014">
    <property type="protein sequence ID" value="SLM12129.1"/>
    <property type="molecule type" value="Genomic_DNA"/>
</dbReference>
<dbReference type="GO" id="GO:0022857">
    <property type="term" value="F:transmembrane transporter activity"/>
    <property type="evidence" value="ECO:0007669"/>
    <property type="project" value="InterPro"/>
</dbReference>
<keyword evidence="5 7" id="KW-0472">Membrane</keyword>
<feature type="transmembrane region" description="Helical" evidence="7">
    <location>
        <begin position="278"/>
        <end position="305"/>
    </location>
</feature>